<sequence length="415" mass="43719">MLTGVMLERRGFLAGLAALAATPAFARDTKAWPEVQALLDRYVAEKKVSGLSLALTTGGSPLAYVNAGTLALDSAVAANEDTLWRIYSMTKPITGAAAALLIEEGKLKLDQPVSDFFPAYAKITVATDPAKSLDARPAKNPMTVRHLMTHTSGLTYTITGNGPVNKAYREQGLFGFLGQPPAPGDGPMPASLVEFAEKLATVPLIAEPGTQHNYSVSLDLLGAVIEKASGMPYAAFLQTRFFDPLGMTSTAFNALDLKRLSTNYLVTPKGLLPADTAAKSVYAPPATVAYGGAGLVSSSRDYARFGLMLLGDGALDGKRVMKAETAQLIRSNLLPAGVTAMDDNSGYGAGGRVVTPTTKDANDSVGAYGWGGAAGTSFWIDPARKTMVTLMTQFMPSDAYPIRKELRDAIIADRA</sequence>
<dbReference type="PANTHER" id="PTHR43283">
    <property type="entry name" value="BETA-LACTAMASE-RELATED"/>
    <property type="match status" value="1"/>
</dbReference>
<dbReference type="GO" id="GO:0016787">
    <property type="term" value="F:hydrolase activity"/>
    <property type="evidence" value="ECO:0007669"/>
    <property type="project" value="UniProtKB-KW"/>
</dbReference>
<organism evidence="3 4">
    <name type="scientific">Sphingoaurantiacus capsulatus</name>
    <dbReference type="NCBI Taxonomy" id="1771310"/>
    <lineage>
        <taxon>Bacteria</taxon>
        <taxon>Pseudomonadati</taxon>
        <taxon>Pseudomonadota</taxon>
        <taxon>Alphaproteobacteria</taxon>
        <taxon>Sphingomonadales</taxon>
        <taxon>Sphingosinicellaceae</taxon>
        <taxon>Sphingoaurantiacus</taxon>
    </lineage>
</organism>
<dbReference type="Gene3D" id="3.40.710.10">
    <property type="entry name" value="DD-peptidase/beta-lactamase superfamily"/>
    <property type="match status" value="1"/>
</dbReference>
<dbReference type="Pfam" id="PF00144">
    <property type="entry name" value="Beta-lactamase"/>
    <property type="match status" value="1"/>
</dbReference>
<dbReference type="InterPro" id="IPR001466">
    <property type="entry name" value="Beta-lactam-related"/>
</dbReference>
<dbReference type="Proteomes" id="UP001595615">
    <property type="component" value="Unassembled WGS sequence"/>
</dbReference>
<evidence type="ECO:0000259" key="2">
    <source>
        <dbReference type="Pfam" id="PF00144"/>
    </source>
</evidence>
<dbReference type="SUPFAM" id="SSF56601">
    <property type="entry name" value="beta-lactamase/transpeptidase-like"/>
    <property type="match status" value="1"/>
</dbReference>
<reference evidence="4" key="1">
    <citation type="journal article" date="2019" name="Int. J. Syst. Evol. Microbiol.">
        <title>The Global Catalogue of Microorganisms (GCM) 10K type strain sequencing project: providing services to taxonomists for standard genome sequencing and annotation.</title>
        <authorList>
            <consortium name="The Broad Institute Genomics Platform"/>
            <consortium name="The Broad Institute Genome Sequencing Center for Infectious Disease"/>
            <person name="Wu L."/>
            <person name="Ma J."/>
        </authorList>
    </citation>
    <scope>NUCLEOTIDE SEQUENCE [LARGE SCALE GENOMIC DNA]</scope>
    <source>
        <strain evidence="4">KCTC 42644</strain>
    </source>
</reference>
<dbReference type="EC" id="3.-.-.-" evidence="3"/>
<dbReference type="RefSeq" id="WP_380863429.1">
    <property type="nucleotide sequence ID" value="NZ_JBHRXV010000011.1"/>
</dbReference>
<dbReference type="EMBL" id="JBHRXV010000011">
    <property type="protein sequence ID" value="MFC3714212.1"/>
    <property type="molecule type" value="Genomic_DNA"/>
</dbReference>
<dbReference type="InterPro" id="IPR050789">
    <property type="entry name" value="Diverse_Enzym_Activities"/>
</dbReference>
<keyword evidence="1" id="KW-0732">Signal</keyword>
<protein>
    <submittedName>
        <fullName evidence="3">Serine hydrolase domain-containing protein</fullName>
        <ecNumber evidence="3">3.-.-.-</ecNumber>
    </submittedName>
</protein>
<dbReference type="InterPro" id="IPR012338">
    <property type="entry name" value="Beta-lactam/transpept-like"/>
</dbReference>
<feature type="domain" description="Beta-lactamase-related" evidence="2">
    <location>
        <begin position="35"/>
        <end position="407"/>
    </location>
</feature>
<keyword evidence="3" id="KW-0378">Hydrolase</keyword>
<accession>A0ABV7XG02</accession>
<dbReference type="InterPro" id="IPR006311">
    <property type="entry name" value="TAT_signal"/>
</dbReference>
<feature type="chain" id="PRO_5046045091" evidence="1">
    <location>
        <begin position="27"/>
        <end position="415"/>
    </location>
</feature>
<dbReference type="PROSITE" id="PS51318">
    <property type="entry name" value="TAT"/>
    <property type="match status" value="1"/>
</dbReference>
<proteinExistence type="predicted"/>
<dbReference type="PANTHER" id="PTHR43283:SF3">
    <property type="entry name" value="BETA-LACTAMASE FAMILY PROTEIN (AFU_ORTHOLOGUE AFUA_5G07500)"/>
    <property type="match status" value="1"/>
</dbReference>
<feature type="signal peptide" evidence="1">
    <location>
        <begin position="1"/>
        <end position="26"/>
    </location>
</feature>
<evidence type="ECO:0000256" key="1">
    <source>
        <dbReference type="SAM" id="SignalP"/>
    </source>
</evidence>
<comment type="caution">
    <text evidence="3">The sequence shown here is derived from an EMBL/GenBank/DDBJ whole genome shotgun (WGS) entry which is preliminary data.</text>
</comment>
<evidence type="ECO:0000313" key="4">
    <source>
        <dbReference type="Proteomes" id="UP001595615"/>
    </source>
</evidence>
<name>A0ABV7XG02_9SPHN</name>
<keyword evidence="4" id="KW-1185">Reference proteome</keyword>
<evidence type="ECO:0000313" key="3">
    <source>
        <dbReference type="EMBL" id="MFC3714212.1"/>
    </source>
</evidence>
<gene>
    <name evidence="3" type="ORF">ACFOMD_16710</name>
</gene>